<sequence>MMVKLAVALWWRPRRIELHFHHQGIRGPRYHFIIGNIKEVVSTGLPQSPYRAYPTRSFLVSFLIMFTGKIYTVCNMIEVFVSGSGSTMLIWFGTMVRLMVSDPGLIGK</sequence>
<gene>
    <name evidence="2" type="ORF">CRG98_049780</name>
</gene>
<comment type="caution">
    <text evidence="2">The sequence shown here is derived from an EMBL/GenBank/DDBJ whole genome shotgun (WGS) entry which is preliminary data.</text>
</comment>
<name>A0A2I0H1Y5_PUNGR</name>
<keyword evidence="1" id="KW-0472">Membrane</keyword>
<keyword evidence="1" id="KW-0812">Transmembrane</keyword>
<evidence type="ECO:0000313" key="2">
    <source>
        <dbReference type="EMBL" id="PKH93987.1"/>
    </source>
</evidence>
<dbReference type="STRING" id="22663.A0A2I0H1Y5"/>
<proteinExistence type="predicted"/>
<accession>A0A2I0H1Y5</accession>
<dbReference type="Proteomes" id="UP000233551">
    <property type="component" value="Unassembled WGS sequence"/>
</dbReference>
<reference evidence="2 3" key="1">
    <citation type="submission" date="2017-11" db="EMBL/GenBank/DDBJ databases">
        <title>De-novo sequencing of pomegranate (Punica granatum L.) genome.</title>
        <authorList>
            <person name="Akparov Z."/>
            <person name="Amiraslanov A."/>
            <person name="Hajiyeva S."/>
            <person name="Abbasov M."/>
            <person name="Kaur K."/>
            <person name="Hamwieh A."/>
            <person name="Solovyev V."/>
            <person name="Salamov A."/>
            <person name="Braich B."/>
            <person name="Kosarev P."/>
            <person name="Mahmoud A."/>
            <person name="Hajiyev E."/>
            <person name="Babayeva S."/>
            <person name="Izzatullayeva V."/>
            <person name="Mammadov A."/>
            <person name="Mammadov A."/>
            <person name="Sharifova S."/>
            <person name="Ojaghi J."/>
            <person name="Eynullazada K."/>
            <person name="Bayramov B."/>
            <person name="Abdulazimova A."/>
            <person name="Shahmuradov I."/>
        </authorList>
    </citation>
    <scope>NUCLEOTIDE SEQUENCE [LARGE SCALE GENOMIC DNA]</scope>
    <source>
        <strain evidence="3">cv. AG2017</strain>
        <tissue evidence="2">Leaf</tissue>
    </source>
</reference>
<dbReference type="AlphaFoldDB" id="A0A2I0H1Y5"/>
<keyword evidence="3" id="KW-1185">Reference proteome</keyword>
<evidence type="ECO:0000256" key="1">
    <source>
        <dbReference type="SAM" id="Phobius"/>
    </source>
</evidence>
<keyword evidence="1" id="KW-1133">Transmembrane helix</keyword>
<dbReference type="EMBL" id="PGOL01042738">
    <property type="protein sequence ID" value="PKH93987.1"/>
    <property type="molecule type" value="Genomic_DNA"/>
</dbReference>
<feature type="transmembrane region" description="Helical" evidence="1">
    <location>
        <begin position="79"/>
        <end position="100"/>
    </location>
</feature>
<organism evidence="2 3">
    <name type="scientific">Punica granatum</name>
    <name type="common">Pomegranate</name>
    <dbReference type="NCBI Taxonomy" id="22663"/>
    <lineage>
        <taxon>Eukaryota</taxon>
        <taxon>Viridiplantae</taxon>
        <taxon>Streptophyta</taxon>
        <taxon>Embryophyta</taxon>
        <taxon>Tracheophyta</taxon>
        <taxon>Spermatophyta</taxon>
        <taxon>Magnoliopsida</taxon>
        <taxon>eudicotyledons</taxon>
        <taxon>Gunneridae</taxon>
        <taxon>Pentapetalae</taxon>
        <taxon>rosids</taxon>
        <taxon>malvids</taxon>
        <taxon>Myrtales</taxon>
        <taxon>Lythraceae</taxon>
        <taxon>Punica</taxon>
    </lineage>
</organism>
<evidence type="ECO:0000313" key="3">
    <source>
        <dbReference type="Proteomes" id="UP000233551"/>
    </source>
</evidence>
<protein>
    <submittedName>
        <fullName evidence="2">Uncharacterized protein</fullName>
    </submittedName>
</protein>